<evidence type="ECO:0000256" key="6">
    <source>
        <dbReference type="ARBA" id="ARBA00022989"/>
    </source>
</evidence>
<evidence type="ECO:0000256" key="2">
    <source>
        <dbReference type="ARBA" id="ARBA00010993"/>
    </source>
</evidence>
<gene>
    <name evidence="12" type="primary">LOC101848427</name>
</gene>
<feature type="transmembrane region" description="Helical" evidence="9">
    <location>
        <begin position="279"/>
        <end position="302"/>
    </location>
</feature>
<feature type="transmembrane region" description="Helical" evidence="9">
    <location>
        <begin position="546"/>
        <end position="566"/>
    </location>
</feature>
<evidence type="ECO:0000256" key="8">
    <source>
        <dbReference type="ARBA" id="ARBA00023136"/>
    </source>
</evidence>
<feature type="transmembrane region" description="Helical" evidence="9">
    <location>
        <begin position="613"/>
        <end position="636"/>
    </location>
</feature>
<evidence type="ECO:0000256" key="5">
    <source>
        <dbReference type="ARBA" id="ARBA00022692"/>
    </source>
</evidence>
<dbReference type="PANTHER" id="PTHR11453:SF127">
    <property type="entry name" value="SOLUTE CARRIER FAMILY 4 MEMBER 11"/>
    <property type="match status" value="1"/>
</dbReference>
<accession>A0ABM0ZXH6</accession>
<evidence type="ECO:0000256" key="4">
    <source>
        <dbReference type="ARBA" id="ARBA00022475"/>
    </source>
</evidence>
<keyword evidence="3" id="KW-0813">Transport</keyword>
<evidence type="ECO:0000313" key="12">
    <source>
        <dbReference type="RefSeq" id="XP_012936531.1"/>
    </source>
</evidence>
<dbReference type="InterPro" id="IPR011531">
    <property type="entry name" value="HCO3_transpt-like_TM_dom"/>
</dbReference>
<evidence type="ECO:0000256" key="9">
    <source>
        <dbReference type="SAM" id="Phobius"/>
    </source>
</evidence>
<feature type="transmembrane region" description="Helical" evidence="9">
    <location>
        <begin position="243"/>
        <end position="267"/>
    </location>
</feature>
<comment type="similarity">
    <text evidence="2">Belongs to the anion exchanger (TC 2.A.31) family.</text>
</comment>
<feature type="transmembrane region" description="Helical" evidence="9">
    <location>
        <begin position="365"/>
        <end position="381"/>
    </location>
</feature>
<sequence>MDQEFTVDLAVAQIFTHHIGTNPQRALQGTNFSDEYGIMFDDMWLCLLCEISSVRKRHIGLARLESSMYLIPSCQEARFLIIIISNPAEKGTRSGLEAGRYFATLMCSPDFRQRMIKANTVDLMRELLIEESMMLERAHKFEAEKELEMFDTIKGGPGFSLKELFYPPFAGIRADLARRIPHYLSDYSDGVLGFKTLQKLFAAVLCLYFACILPLIALGYLLSTSTKGRIGPKSLVFAQSVSSIIYGIFGGHAVVIVMISTPLVLYAKIIHSVASDLDLEFPALYSLTCMFASTLLILYSIFNLANIMNYFTKSIGETLDVFVAVTFAADVIMALIANFQAHYFSEACVKPDLKLEDTCRRDTSMLYVLIVCCTLVMGLLFNSFTMRPFFSASIREAISDYALPLAVLFSTVIGSFFFSAVFQEPFMYDSDEVILIIPDLKGVPAKAYVMALLLSIPLSLLIFTDHSTNAVAVNSPVYKLRKGSAYHLDLLVIGFLNLLLALFMLPLANGASPHSPLHLKAMADIDNRIEQGASVQRLIRVRETRLTGILMGCFIGMSLFLLPLPLNYIPKAVLEGMLIFLAIVSLNGNDFIERLTLLFKDQATFPANSTIRQLPLSILTKFSALQLVQLALITFLSYSPFVYTQMLFPIMIILLFPIRHMVIVKFFRKKQLAELDGD</sequence>
<keyword evidence="6 9" id="KW-1133">Transmembrane helix</keyword>
<reference evidence="12" key="1">
    <citation type="submission" date="2025-08" db="UniProtKB">
        <authorList>
            <consortium name="RefSeq"/>
        </authorList>
    </citation>
    <scope>IDENTIFICATION</scope>
</reference>
<feature type="domain" description="Bicarbonate transporter-like transmembrane" evidence="10">
    <location>
        <begin position="357"/>
        <end position="677"/>
    </location>
</feature>
<keyword evidence="5 9" id="KW-0812">Transmembrane</keyword>
<dbReference type="InterPro" id="IPR003020">
    <property type="entry name" value="HCO3_transpt_euk"/>
</dbReference>
<feature type="domain" description="Bicarbonate transporter-like transmembrane" evidence="10">
    <location>
        <begin position="168"/>
        <end position="345"/>
    </location>
</feature>
<dbReference type="PANTHER" id="PTHR11453">
    <property type="entry name" value="ANION EXCHANGE PROTEIN"/>
    <property type="match status" value="1"/>
</dbReference>
<evidence type="ECO:0000313" key="11">
    <source>
        <dbReference type="Proteomes" id="UP000694888"/>
    </source>
</evidence>
<keyword evidence="7" id="KW-0406">Ion transport</keyword>
<evidence type="ECO:0000259" key="10">
    <source>
        <dbReference type="Pfam" id="PF00955"/>
    </source>
</evidence>
<feature type="transmembrane region" description="Helical" evidence="9">
    <location>
        <begin position="322"/>
        <end position="344"/>
    </location>
</feature>
<keyword evidence="4" id="KW-1003">Cell membrane</keyword>
<dbReference type="Gene3D" id="1.10.287.570">
    <property type="entry name" value="Helical hairpin bin"/>
    <property type="match status" value="1"/>
</dbReference>
<organism evidence="11 12">
    <name type="scientific">Aplysia californica</name>
    <name type="common">California sea hare</name>
    <dbReference type="NCBI Taxonomy" id="6500"/>
    <lineage>
        <taxon>Eukaryota</taxon>
        <taxon>Metazoa</taxon>
        <taxon>Spiralia</taxon>
        <taxon>Lophotrochozoa</taxon>
        <taxon>Mollusca</taxon>
        <taxon>Gastropoda</taxon>
        <taxon>Heterobranchia</taxon>
        <taxon>Euthyneura</taxon>
        <taxon>Tectipleura</taxon>
        <taxon>Aplysiida</taxon>
        <taxon>Aplysioidea</taxon>
        <taxon>Aplysiidae</taxon>
        <taxon>Aplysia</taxon>
    </lineage>
</organism>
<dbReference type="Proteomes" id="UP000694888">
    <property type="component" value="Unplaced"/>
</dbReference>
<dbReference type="GeneID" id="101848427"/>
<evidence type="ECO:0000256" key="7">
    <source>
        <dbReference type="ARBA" id="ARBA00023065"/>
    </source>
</evidence>
<evidence type="ECO:0000256" key="1">
    <source>
        <dbReference type="ARBA" id="ARBA00004651"/>
    </source>
</evidence>
<evidence type="ECO:0000256" key="3">
    <source>
        <dbReference type="ARBA" id="ARBA00022448"/>
    </source>
</evidence>
<dbReference type="Gene3D" id="3.40.930.10">
    <property type="entry name" value="Mannitol-specific EII, Chain A"/>
    <property type="match status" value="1"/>
</dbReference>
<dbReference type="Pfam" id="PF00955">
    <property type="entry name" value="HCO3_cotransp"/>
    <property type="match status" value="2"/>
</dbReference>
<dbReference type="RefSeq" id="XP_012936531.1">
    <property type="nucleotide sequence ID" value="XM_013081077.2"/>
</dbReference>
<feature type="transmembrane region" description="Helical" evidence="9">
    <location>
        <begin position="484"/>
        <end position="505"/>
    </location>
</feature>
<dbReference type="InterPro" id="IPR016152">
    <property type="entry name" value="PTrfase/Anion_transptr"/>
</dbReference>
<feature type="transmembrane region" description="Helical" evidence="9">
    <location>
        <begin position="401"/>
        <end position="422"/>
    </location>
</feature>
<protein>
    <submittedName>
        <fullName evidence="12">Sodium bicarbonate transporter-like protein 11</fullName>
    </submittedName>
</protein>
<name>A0ABM0ZXH6_APLCA</name>
<feature type="transmembrane region" description="Helical" evidence="9">
    <location>
        <begin position="200"/>
        <end position="223"/>
    </location>
</feature>
<keyword evidence="8 9" id="KW-0472">Membrane</keyword>
<comment type="subcellular location">
    <subcellularLocation>
        <location evidence="1">Cell membrane</location>
        <topology evidence="1">Multi-pass membrane protein</topology>
    </subcellularLocation>
</comment>
<keyword evidence="11" id="KW-1185">Reference proteome</keyword>
<proteinExistence type="inferred from homology"/>
<dbReference type="SUPFAM" id="SSF55804">
    <property type="entry name" value="Phoshotransferase/anion transport protein"/>
    <property type="match status" value="1"/>
</dbReference>
<feature type="transmembrane region" description="Helical" evidence="9">
    <location>
        <begin position="642"/>
        <end position="662"/>
    </location>
</feature>
<feature type="transmembrane region" description="Helical" evidence="9">
    <location>
        <begin position="443"/>
        <end position="464"/>
    </location>
</feature>